<dbReference type="AlphaFoldDB" id="A0A8J5NDN8"/>
<organism evidence="1 2">
    <name type="scientific">Fusarium oxysporum f. sp. rapae</name>
    <dbReference type="NCBI Taxonomy" id="485398"/>
    <lineage>
        <taxon>Eukaryota</taxon>
        <taxon>Fungi</taxon>
        <taxon>Dikarya</taxon>
        <taxon>Ascomycota</taxon>
        <taxon>Pezizomycotina</taxon>
        <taxon>Sordariomycetes</taxon>
        <taxon>Hypocreomycetidae</taxon>
        <taxon>Hypocreales</taxon>
        <taxon>Nectriaceae</taxon>
        <taxon>Fusarium</taxon>
        <taxon>Fusarium oxysporum species complex</taxon>
    </lineage>
</organism>
<name>A0A8J5NDN8_FUSOX</name>
<evidence type="ECO:0000313" key="1">
    <source>
        <dbReference type="EMBL" id="KAG7402760.1"/>
    </source>
</evidence>
<protein>
    <submittedName>
        <fullName evidence="1">Uncharacterized protein</fullName>
    </submittedName>
</protein>
<gene>
    <name evidence="1" type="ORF">Forpe1208_v017009</name>
</gene>
<evidence type="ECO:0000313" key="2">
    <source>
        <dbReference type="Proteomes" id="UP000694050"/>
    </source>
</evidence>
<proteinExistence type="predicted"/>
<sequence length="207" mass="24791">MGIVSYEGKSEHWGTLLWKNRNDFKDNYDEDQYDEDLKTFSKLQEHRLLVLEYEASWRGTAQWPQDESRREIPWLIFAVKKDAIASDFVNYLRHRDQFQTTIWELRGCESREPLYSNDFCKLYMLDSESHNWMGMKSRSDRGKLSLKRFELDHLTFDVYVCKVGMRIDFETLDKMDSETFYNHIKDMDLVGDICTAMDEAHIDNHDI</sequence>
<dbReference type="EMBL" id="JAELUQ010000017">
    <property type="protein sequence ID" value="KAG7402760.1"/>
    <property type="molecule type" value="Genomic_DNA"/>
</dbReference>
<dbReference type="Proteomes" id="UP000694050">
    <property type="component" value="Unassembled WGS sequence"/>
</dbReference>
<reference evidence="1" key="1">
    <citation type="submission" date="2021-04" db="EMBL/GenBank/DDBJ databases">
        <title>First draft genome resource for Brassicaceae pathogens Fusarium oxysporum f. sp. raphani and Fusarium oxysporum f. sp. rapae.</title>
        <authorList>
            <person name="Asai S."/>
        </authorList>
    </citation>
    <scope>NUCLEOTIDE SEQUENCE</scope>
    <source>
        <strain evidence="1">Tf1208</strain>
    </source>
</reference>
<comment type="caution">
    <text evidence="1">The sequence shown here is derived from an EMBL/GenBank/DDBJ whole genome shotgun (WGS) entry which is preliminary data.</text>
</comment>
<accession>A0A8J5NDN8</accession>